<evidence type="ECO:0008006" key="4">
    <source>
        <dbReference type="Google" id="ProtNLM"/>
    </source>
</evidence>
<dbReference type="RefSeq" id="WP_232403532.1">
    <property type="nucleotide sequence ID" value="NZ_CP102173.1"/>
</dbReference>
<feature type="signal peptide" evidence="1">
    <location>
        <begin position="1"/>
        <end position="19"/>
    </location>
</feature>
<sequence>MRTAALLLLLLLAACGADSDGSGATPTRTVPAAGQEAAIPMTPAPTGEPVPAALSRFRCERDGSGTFTASGVLSNATKKTVTFQVTVFVGAPAPNPQQARTQQVPKVAAGGSIEFQVAKIPAAPEGGTCHVQVLTTK</sequence>
<dbReference type="Proteomes" id="UP001316184">
    <property type="component" value="Chromosome"/>
</dbReference>
<evidence type="ECO:0000313" key="2">
    <source>
        <dbReference type="EMBL" id="UUP13465.1"/>
    </source>
</evidence>
<feature type="chain" id="PRO_5046879787" description="Lipoprotein" evidence="1">
    <location>
        <begin position="20"/>
        <end position="137"/>
    </location>
</feature>
<keyword evidence="1" id="KW-0732">Signal</keyword>
<accession>A0ABY5M8Z7</accession>
<evidence type="ECO:0000256" key="1">
    <source>
        <dbReference type="SAM" id="SignalP"/>
    </source>
</evidence>
<dbReference type="PROSITE" id="PS51257">
    <property type="entry name" value="PROKAR_LIPOPROTEIN"/>
    <property type="match status" value="1"/>
</dbReference>
<organism evidence="2 3">
    <name type="scientific">Aeromicrobium wangtongii</name>
    <dbReference type="NCBI Taxonomy" id="2969247"/>
    <lineage>
        <taxon>Bacteria</taxon>
        <taxon>Bacillati</taxon>
        <taxon>Actinomycetota</taxon>
        <taxon>Actinomycetes</taxon>
        <taxon>Propionibacteriales</taxon>
        <taxon>Nocardioidaceae</taxon>
        <taxon>Aeromicrobium</taxon>
    </lineage>
</organism>
<gene>
    <name evidence="2" type="ORF">NQV15_16690</name>
</gene>
<reference evidence="2 3" key="1">
    <citation type="submission" date="2022-08" db="EMBL/GenBank/DDBJ databases">
        <title>novel species in genus Aeromicrobium.</title>
        <authorList>
            <person name="Ye L."/>
        </authorList>
    </citation>
    <scope>NUCLEOTIDE SEQUENCE [LARGE SCALE GENOMIC DNA]</scope>
    <source>
        <strain evidence="3">zg-Y1379</strain>
    </source>
</reference>
<name>A0ABY5M8Z7_9ACTN</name>
<proteinExistence type="predicted"/>
<dbReference type="EMBL" id="CP102173">
    <property type="protein sequence ID" value="UUP13465.1"/>
    <property type="molecule type" value="Genomic_DNA"/>
</dbReference>
<keyword evidence="3" id="KW-1185">Reference proteome</keyword>
<evidence type="ECO:0000313" key="3">
    <source>
        <dbReference type="Proteomes" id="UP001316184"/>
    </source>
</evidence>
<protein>
    <recommendedName>
        <fullName evidence="4">Lipoprotein</fullName>
    </recommendedName>
</protein>